<evidence type="ECO:0000313" key="10">
    <source>
        <dbReference type="Ensembl" id="ENSLACP00000000344.1"/>
    </source>
</evidence>
<dbReference type="PANTHER" id="PTHR14453">
    <property type="entry name" value="PARP/ZINC FINGER CCCH TYPE DOMAIN CONTAINING PROTEIN"/>
    <property type="match status" value="1"/>
</dbReference>
<keyword evidence="5" id="KW-0539">Nucleus</keyword>
<dbReference type="EC" id="2.4.2.-" evidence="7"/>
<dbReference type="eggNOG" id="KOG2633">
    <property type="taxonomic scope" value="Eukaryota"/>
</dbReference>
<evidence type="ECO:0000256" key="4">
    <source>
        <dbReference type="ARBA" id="ARBA00023027"/>
    </source>
</evidence>
<dbReference type="PANTHER" id="PTHR14453:SF67">
    <property type="entry name" value="POLY [ADP-RIBOSE] POLYMERASE"/>
    <property type="match status" value="1"/>
</dbReference>
<dbReference type="SUPFAM" id="SSF56399">
    <property type="entry name" value="ADP-ribosylation"/>
    <property type="match status" value="1"/>
</dbReference>
<accession>H2ZSH3</accession>
<dbReference type="EMBL" id="AFYH01274651">
    <property type="status" value="NOT_ANNOTATED_CDS"/>
    <property type="molecule type" value="Genomic_DNA"/>
</dbReference>
<evidence type="ECO:0000256" key="5">
    <source>
        <dbReference type="ARBA" id="ARBA00023242"/>
    </source>
</evidence>
<evidence type="ECO:0000256" key="6">
    <source>
        <dbReference type="ARBA" id="ARBA00024347"/>
    </source>
</evidence>
<dbReference type="EMBL" id="AFYH01274650">
    <property type="status" value="NOT_ANNOTATED_CDS"/>
    <property type="molecule type" value="Genomic_DNA"/>
</dbReference>
<feature type="region of interest" description="Disordered" evidence="8">
    <location>
        <begin position="75"/>
        <end position="97"/>
    </location>
</feature>
<dbReference type="GeneTree" id="ENSGT00940000164121"/>
<comment type="subcellular location">
    <subcellularLocation>
        <location evidence="1">Nucleus</location>
    </subcellularLocation>
</comment>
<evidence type="ECO:0000256" key="8">
    <source>
        <dbReference type="SAM" id="MobiDB-lite"/>
    </source>
</evidence>
<dbReference type="PROSITE" id="PS51059">
    <property type="entry name" value="PARP_CATALYTIC"/>
    <property type="match status" value="1"/>
</dbReference>
<reference evidence="10" key="2">
    <citation type="submission" date="2025-08" db="UniProtKB">
        <authorList>
            <consortium name="Ensembl"/>
        </authorList>
    </citation>
    <scope>IDENTIFICATION</scope>
</reference>
<dbReference type="InterPro" id="IPR012317">
    <property type="entry name" value="Poly(ADP-ribose)pol_cat_dom"/>
</dbReference>
<comment type="similarity">
    <text evidence="6">Belongs to the ARTD/PARP family.</text>
</comment>
<dbReference type="GO" id="GO:0005634">
    <property type="term" value="C:nucleus"/>
    <property type="evidence" value="ECO:0007669"/>
    <property type="project" value="UniProtKB-SubCell"/>
</dbReference>
<dbReference type="STRING" id="7897.ENSLACP00000000344"/>
<dbReference type="GO" id="GO:0003714">
    <property type="term" value="F:transcription corepressor activity"/>
    <property type="evidence" value="ECO:0007669"/>
    <property type="project" value="TreeGrafter"/>
</dbReference>
<dbReference type="Proteomes" id="UP000008672">
    <property type="component" value="Unassembled WGS sequence"/>
</dbReference>
<dbReference type="GO" id="GO:0005737">
    <property type="term" value="C:cytoplasm"/>
    <property type="evidence" value="ECO:0007669"/>
    <property type="project" value="TreeGrafter"/>
</dbReference>
<keyword evidence="11" id="KW-1185">Reference proteome</keyword>
<dbReference type="Ensembl" id="ENSLACT00000000346.1">
    <property type="protein sequence ID" value="ENSLACP00000000344.1"/>
    <property type="gene ID" value="ENSLACG00000000311.1"/>
</dbReference>
<name>H2ZSH3_LATCH</name>
<evidence type="ECO:0000256" key="2">
    <source>
        <dbReference type="ARBA" id="ARBA00022676"/>
    </source>
</evidence>
<reference evidence="11" key="1">
    <citation type="submission" date="2011-08" db="EMBL/GenBank/DDBJ databases">
        <title>The draft genome of Latimeria chalumnae.</title>
        <authorList>
            <person name="Di Palma F."/>
            <person name="Alfoldi J."/>
            <person name="Johnson J."/>
            <person name="Berlin A."/>
            <person name="Gnerre S."/>
            <person name="Jaffe D."/>
            <person name="MacCallum I."/>
            <person name="Young S."/>
            <person name="Walker B.J."/>
            <person name="Lander E."/>
            <person name="Lindblad-Toh K."/>
        </authorList>
    </citation>
    <scope>NUCLEOTIDE SEQUENCE [LARGE SCALE GENOMIC DNA]</scope>
    <source>
        <strain evidence="11">Wild caught</strain>
    </source>
</reference>
<dbReference type="AlphaFoldDB" id="H2ZSH3"/>
<feature type="compositionally biased region" description="Basic and acidic residues" evidence="8">
    <location>
        <begin position="78"/>
        <end position="97"/>
    </location>
</feature>
<evidence type="ECO:0000256" key="7">
    <source>
        <dbReference type="RuleBase" id="RU362114"/>
    </source>
</evidence>
<dbReference type="Gene3D" id="3.90.228.10">
    <property type="match status" value="1"/>
</dbReference>
<dbReference type="Pfam" id="PF00644">
    <property type="entry name" value="PARP"/>
    <property type="match status" value="1"/>
</dbReference>
<dbReference type="HOGENOM" id="CLU_014825_3_2_1"/>
<keyword evidence="2 7" id="KW-0328">Glycosyltransferase</keyword>
<keyword evidence="3 7" id="KW-0808">Transferase</keyword>
<sequence>ERILYHGTKADVCDIINADGFNRSYSGANATMYGEGTYFAVNASYSASDTYSQPEQGSQKKMMYRAKVLTGDYCKGQEGFKEPPLKDPKGRERYDSVVDRDNPTMYVVFQDNQAYPEYLIVLK</sequence>
<dbReference type="GO" id="GO:0010629">
    <property type="term" value="P:negative regulation of gene expression"/>
    <property type="evidence" value="ECO:0007669"/>
    <property type="project" value="TreeGrafter"/>
</dbReference>
<evidence type="ECO:0000256" key="1">
    <source>
        <dbReference type="ARBA" id="ARBA00004123"/>
    </source>
</evidence>
<protein>
    <recommendedName>
        <fullName evidence="7">Poly [ADP-ribose] polymerase</fullName>
        <shortName evidence="7">PARP</shortName>
        <ecNumber evidence="7">2.4.2.-</ecNumber>
    </recommendedName>
</protein>
<reference evidence="10" key="3">
    <citation type="submission" date="2025-09" db="UniProtKB">
        <authorList>
            <consortium name="Ensembl"/>
        </authorList>
    </citation>
    <scope>IDENTIFICATION</scope>
</reference>
<dbReference type="OMA" id="TASENMM"/>
<evidence type="ECO:0000259" key="9">
    <source>
        <dbReference type="PROSITE" id="PS51059"/>
    </source>
</evidence>
<dbReference type="Bgee" id="ENSLACG00000000311">
    <property type="expression patterns" value="Expressed in mesonephros"/>
</dbReference>
<evidence type="ECO:0000313" key="11">
    <source>
        <dbReference type="Proteomes" id="UP000008672"/>
    </source>
</evidence>
<dbReference type="InterPro" id="IPR052056">
    <property type="entry name" value="Mono-ARTD/PARP"/>
</dbReference>
<dbReference type="InParanoid" id="H2ZSH3"/>
<keyword evidence="4 7" id="KW-0520">NAD</keyword>
<feature type="domain" description="PARP catalytic" evidence="9">
    <location>
        <begin position="1"/>
        <end position="123"/>
    </location>
</feature>
<dbReference type="CDD" id="cd01439">
    <property type="entry name" value="TCCD_inducible_PARP_like"/>
    <property type="match status" value="1"/>
</dbReference>
<organism evidence="10 11">
    <name type="scientific">Latimeria chalumnae</name>
    <name type="common">Coelacanth</name>
    <dbReference type="NCBI Taxonomy" id="7897"/>
    <lineage>
        <taxon>Eukaryota</taxon>
        <taxon>Metazoa</taxon>
        <taxon>Chordata</taxon>
        <taxon>Craniata</taxon>
        <taxon>Vertebrata</taxon>
        <taxon>Euteleostomi</taxon>
        <taxon>Coelacanthiformes</taxon>
        <taxon>Coelacanthidae</taxon>
        <taxon>Latimeria</taxon>
    </lineage>
</organism>
<proteinExistence type="inferred from homology"/>
<dbReference type="GO" id="GO:0003950">
    <property type="term" value="F:NAD+ poly-ADP-ribosyltransferase activity"/>
    <property type="evidence" value="ECO:0007669"/>
    <property type="project" value="UniProtKB-UniRule"/>
</dbReference>
<evidence type="ECO:0000256" key="3">
    <source>
        <dbReference type="ARBA" id="ARBA00022679"/>
    </source>
</evidence>